<dbReference type="Proteomes" id="UP000054804">
    <property type="component" value="Unassembled WGS sequence"/>
</dbReference>
<comment type="caution">
    <text evidence="3">The sequence shown here is derived from an EMBL/GenBank/DDBJ whole genome shotgun (WGS) entry which is preliminary data.</text>
</comment>
<organism evidence="3 4">
    <name type="scientific">Streptomyces silvensis</name>
    <dbReference type="NCBI Taxonomy" id="1765722"/>
    <lineage>
        <taxon>Bacteria</taxon>
        <taxon>Bacillati</taxon>
        <taxon>Actinomycetota</taxon>
        <taxon>Actinomycetes</taxon>
        <taxon>Kitasatosporales</taxon>
        <taxon>Streptomycetaceae</taxon>
        <taxon>Streptomyces</taxon>
    </lineage>
</organism>
<evidence type="ECO:0008006" key="5">
    <source>
        <dbReference type="Google" id="ProtNLM"/>
    </source>
</evidence>
<feature type="transmembrane region" description="Helical" evidence="2">
    <location>
        <begin position="65"/>
        <end position="86"/>
    </location>
</feature>
<feature type="transmembrane region" description="Helical" evidence="2">
    <location>
        <begin position="42"/>
        <end position="59"/>
    </location>
</feature>
<dbReference type="EMBL" id="LOCL01000062">
    <property type="protein sequence ID" value="KUF14293.1"/>
    <property type="molecule type" value="Genomic_DNA"/>
</dbReference>
<feature type="compositionally biased region" description="Low complexity" evidence="1">
    <location>
        <begin position="96"/>
        <end position="113"/>
    </location>
</feature>
<reference evidence="3 4" key="1">
    <citation type="submission" date="2015-12" db="EMBL/GenBank/DDBJ databases">
        <title>Draft genome sequence of Streptomyces silvensis ATCC 53525, a producer of novel hormone antagonists.</title>
        <authorList>
            <person name="Johnston C.W."/>
            <person name="Li Y."/>
            <person name="Magarvey N.A."/>
        </authorList>
    </citation>
    <scope>NUCLEOTIDE SEQUENCE [LARGE SCALE GENOMIC DNA]</scope>
    <source>
        <strain evidence="3 4">ATCC 53525</strain>
    </source>
</reference>
<dbReference type="AlphaFoldDB" id="A0A0W7WUL5"/>
<feature type="compositionally biased region" description="Basic and acidic residues" evidence="1">
    <location>
        <begin position="122"/>
        <end position="141"/>
    </location>
</feature>
<dbReference type="RefSeq" id="WP_058852029.1">
    <property type="nucleotide sequence ID" value="NZ_LOCL01000062.1"/>
</dbReference>
<sequence>MPLSEHEQRMLEQMERALYAEDPKFATALEGSGLRTYTRKRVYQAVAGFLVGIALLMAGMVSQLIWVSVMGFLVMLGCAVLAVTGWRKAPKPGEQAPGATAPATGPGAPAGRRQQPRQQRRSMMDRIEQRWQRRRDEQQGQ</sequence>
<protein>
    <recommendedName>
        <fullName evidence="5">DUF3040 domain-containing protein</fullName>
    </recommendedName>
</protein>
<gene>
    <name evidence="3" type="ORF">AT728_01640</name>
</gene>
<evidence type="ECO:0000313" key="3">
    <source>
        <dbReference type="EMBL" id="KUF14293.1"/>
    </source>
</evidence>
<dbReference type="STRING" id="1765722.AT728_01640"/>
<keyword evidence="2" id="KW-1133">Transmembrane helix</keyword>
<name>A0A0W7WUL5_9ACTN</name>
<dbReference type="Pfam" id="PF11239">
    <property type="entry name" value="DUF3040"/>
    <property type="match status" value="1"/>
</dbReference>
<proteinExistence type="predicted"/>
<dbReference type="OrthoDB" id="5244024at2"/>
<keyword evidence="4" id="KW-1185">Reference proteome</keyword>
<evidence type="ECO:0000256" key="1">
    <source>
        <dbReference type="SAM" id="MobiDB-lite"/>
    </source>
</evidence>
<accession>A0A0W7WUL5</accession>
<keyword evidence="2" id="KW-0812">Transmembrane</keyword>
<dbReference type="InterPro" id="IPR021401">
    <property type="entry name" value="DUF3040"/>
</dbReference>
<evidence type="ECO:0000256" key="2">
    <source>
        <dbReference type="SAM" id="Phobius"/>
    </source>
</evidence>
<keyword evidence="2" id="KW-0472">Membrane</keyword>
<evidence type="ECO:0000313" key="4">
    <source>
        <dbReference type="Proteomes" id="UP000054804"/>
    </source>
</evidence>
<feature type="region of interest" description="Disordered" evidence="1">
    <location>
        <begin position="89"/>
        <end position="141"/>
    </location>
</feature>